<evidence type="ECO:0008006" key="3">
    <source>
        <dbReference type="Google" id="ProtNLM"/>
    </source>
</evidence>
<proteinExistence type="predicted"/>
<sequence>MIWHRKDYEAVLKRLLALVGSTEVVEVVTDFEAALWLAVRSVLPRVNLCGCYFHFTQAIFKKVQKIGLKDAYVTDPGTRELCKSLMALPLVPLEYILTVFDQLVVEVEKTDDITKCKELVEYFRKTWLHTTLFCKEHWCWFNQSIRTNNDVEGWHTKLNRKGAKLSLYDLIRVLGREANDVNTTVELVRHERLSRKQTFKTKACEKTINEFWQSYIAQEIGPRRLLFKLSNKMKPSVTWVFPTDHDNAEDPHHDQVNLKTSI</sequence>
<protein>
    <recommendedName>
        <fullName evidence="3">MULE transposase domain-containing protein</fullName>
    </recommendedName>
</protein>
<evidence type="ECO:0000313" key="1">
    <source>
        <dbReference type="EMBL" id="CAL4138784.1"/>
    </source>
</evidence>
<organism evidence="1 2">
    <name type="scientific">Meganyctiphanes norvegica</name>
    <name type="common">Northern krill</name>
    <name type="synonym">Thysanopoda norvegica</name>
    <dbReference type="NCBI Taxonomy" id="48144"/>
    <lineage>
        <taxon>Eukaryota</taxon>
        <taxon>Metazoa</taxon>
        <taxon>Ecdysozoa</taxon>
        <taxon>Arthropoda</taxon>
        <taxon>Crustacea</taxon>
        <taxon>Multicrustacea</taxon>
        <taxon>Malacostraca</taxon>
        <taxon>Eumalacostraca</taxon>
        <taxon>Eucarida</taxon>
        <taxon>Euphausiacea</taxon>
        <taxon>Euphausiidae</taxon>
        <taxon>Meganyctiphanes</taxon>
    </lineage>
</organism>
<name>A0AAV2RQU4_MEGNR</name>
<reference evidence="1 2" key="1">
    <citation type="submission" date="2024-05" db="EMBL/GenBank/DDBJ databases">
        <authorList>
            <person name="Wallberg A."/>
        </authorList>
    </citation>
    <scope>NUCLEOTIDE SEQUENCE [LARGE SCALE GENOMIC DNA]</scope>
</reference>
<evidence type="ECO:0000313" key="2">
    <source>
        <dbReference type="Proteomes" id="UP001497623"/>
    </source>
</evidence>
<keyword evidence="2" id="KW-1185">Reference proteome</keyword>
<comment type="caution">
    <text evidence="1">The sequence shown here is derived from an EMBL/GenBank/DDBJ whole genome shotgun (WGS) entry which is preliminary data.</text>
</comment>
<dbReference type="EMBL" id="CAXKWB010030934">
    <property type="protein sequence ID" value="CAL4138784.1"/>
    <property type="molecule type" value="Genomic_DNA"/>
</dbReference>
<gene>
    <name evidence="1" type="ORF">MNOR_LOCUS28266</name>
</gene>
<accession>A0AAV2RQU4</accession>
<dbReference type="Proteomes" id="UP001497623">
    <property type="component" value="Unassembled WGS sequence"/>
</dbReference>
<dbReference type="AlphaFoldDB" id="A0AAV2RQU4"/>